<comment type="caution">
    <text evidence="6">The sequence shown here is derived from an EMBL/GenBank/DDBJ whole genome shotgun (WGS) entry which is preliminary data.</text>
</comment>
<evidence type="ECO:0000256" key="2">
    <source>
        <dbReference type="ARBA" id="ARBA00022692"/>
    </source>
</evidence>
<reference evidence="6" key="1">
    <citation type="submission" date="2022-03" db="EMBL/GenBank/DDBJ databases">
        <title>Fererhizobium litorale gen. nov., sp. nov., isolated from sandy sediments of the Sea of Japan seashore.</title>
        <authorList>
            <person name="Romanenko L."/>
            <person name="Kurilenko V."/>
            <person name="Otstavnykh N."/>
            <person name="Svetashev V."/>
            <person name="Tekutyeva L."/>
            <person name="Isaeva M."/>
            <person name="Mikhailov V."/>
        </authorList>
    </citation>
    <scope>NUCLEOTIDE SEQUENCE</scope>
    <source>
        <strain evidence="6">KMM 9576</strain>
    </source>
</reference>
<accession>A0AAE3Q8J8</accession>
<evidence type="ECO:0000256" key="1">
    <source>
        <dbReference type="ARBA" id="ARBA00004127"/>
    </source>
</evidence>
<evidence type="ECO:0000313" key="6">
    <source>
        <dbReference type="EMBL" id="MDI7921232.1"/>
    </source>
</evidence>
<proteinExistence type="predicted"/>
<dbReference type="EMBL" id="JALDYZ010000002">
    <property type="protein sequence ID" value="MDI7921232.1"/>
    <property type="molecule type" value="Genomic_DNA"/>
</dbReference>
<dbReference type="RefSeq" id="WP_311785412.1">
    <property type="nucleotide sequence ID" value="NZ_JALDYY010000002.1"/>
</dbReference>
<gene>
    <name evidence="6" type="ORF">MRS75_03935</name>
</gene>
<dbReference type="InterPro" id="IPR052527">
    <property type="entry name" value="Metal_cation-efflux_comp"/>
</dbReference>
<dbReference type="InterPro" id="IPR007318">
    <property type="entry name" value="Phopholipid_MeTrfase"/>
</dbReference>
<dbReference type="Gene3D" id="1.20.120.1630">
    <property type="match status" value="1"/>
</dbReference>
<comment type="subcellular location">
    <subcellularLocation>
        <location evidence="1">Endomembrane system</location>
        <topology evidence="1">Multi-pass membrane protein</topology>
    </subcellularLocation>
</comment>
<keyword evidence="4 5" id="KW-0472">Membrane</keyword>
<dbReference type="Proteomes" id="UP001161580">
    <property type="component" value="Unassembled WGS sequence"/>
</dbReference>
<keyword evidence="3 5" id="KW-1133">Transmembrane helix</keyword>
<organism evidence="6 7">
    <name type="scientific">Ferirhizobium litorale</name>
    <dbReference type="NCBI Taxonomy" id="2927786"/>
    <lineage>
        <taxon>Bacteria</taxon>
        <taxon>Pseudomonadati</taxon>
        <taxon>Pseudomonadota</taxon>
        <taxon>Alphaproteobacteria</taxon>
        <taxon>Hyphomicrobiales</taxon>
        <taxon>Rhizobiaceae</taxon>
        <taxon>Ferirhizobium</taxon>
    </lineage>
</organism>
<dbReference type="GO" id="GO:0012505">
    <property type="term" value="C:endomembrane system"/>
    <property type="evidence" value="ECO:0007669"/>
    <property type="project" value="UniProtKB-SubCell"/>
</dbReference>
<keyword evidence="2 5" id="KW-0812">Transmembrane</keyword>
<keyword evidence="7" id="KW-1185">Reference proteome</keyword>
<evidence type="ECO:0000256" key="4">
    <source>
        <dbReference type="ARBA" id="ARBA00023136"/>
    </source>
</evidence>
<protein>
    <submittedName>
        <fullName evidence="6">Isoprenylcysteine carboxylmethyltransferase family protein</fullName>
    </submittedName>
</protein>
<dbReference type="PANTHER" id="PTHR43847">
    <property type="entry name" value="BLL3993 PROTEIN"/>
    <property type="match status" value="1"/>
</dbReference>
<feature type="transmembrane region" description="Helical" evidence="5">
    <location>
        <begin position="62"/>
        <end position="95"/>
    </location>
</feature>
<name>A0AAE3Q8J8_9HYPH</name>
<evidence type="ECO:0000256" key="5">
    <source>
        <dbReference type="SAM" id="Phobius"/>
    </source>
</evidence>
<dbReference type="Pfam" id="PF04191">
    <property type="entry name" value="PEMT"/>
    <property type="match status" value="1"/>
</dbReference>
<dbReference type="PANTHER" id="PTHR43847:SF1">
    <property type="entry name" value="BLL3993 PROTEIN"/>
    <property type="match status" value="1"/>
</dbReference>
<sequence>MILTQPALPENSYLHEATETVGLALVILAVFGRLWSILYIGSKKNRELVTTGPYSMTRNPLYFFSLCGLAGIGLIFGSMVLTIAILLAGAIVFYYTARREASYLKSTFGAAYEAYARRTPLIVPYPWRYQSHKEVTFSTAALAKTFLDCLPFLALYPLIELLEYVHAIGYFTPLLQLP</sequence>
<evidence type="ECO:0000313" key="7">
    <source>
        <dbReference type="Proteomes" id="UP001161580"/>
    </source>
</evidence>
<dbReference type="AlphaFoldDB" id="A0AAE3Q8J8"/>
<feature type="transmembrane region" description="Helical" evidence="5">
    <location>
        <begin position="21"/>
        <end position="42"/>
    </location>
</feature>
<evidence type="ECO:0000256" key="3">
    <source>
        <dbReference type="ARBA" id="ARBA00022989"/>
    </source>
</evidence>